<protein>
    <submittedName>
        <fullName evidence="4">YSIRK-type signal peptide-containing protein</fullName>
    </submittedName>
</protein>
<accession>A0A426TD45</accession>
<organism evidence="4 5">
    <name type="scientific">Streptococcus suis</name>
    <dbReference type="NCBI Taxonomy" id="1307"/>
    <lineage>
        <taxon>Bacteria</taxon>
        <taxon>Bacillati</taxon>
        <taxon>Bacillota</taxon>
        <taxon>Bacilli</taxon>
        <taxon>Lactobacillales</taxon>
        <taxon>Streptococcaceae</taxon>
        <taxon>Streptococcus</taxon>
    </lineage>
</organism>
<feature type="signal peptide" evidence="2">
    <location>
        <begin position="1"/>
        <end position="32"/>
    </location>
</feature>
<evidence type="ECO:0000259" key="3">
    <source>
        <dbReference type="Pfam" id="PF04650"/>
    </source>
</evidence>
<dbReference type="AlphaFoldDB" id="A0A426TD45"/>
<dbReference type="Pfam" id="PF04650">
    <property type="entry name" value="YSIRK_signal"/>
    <property type="match status" value="1"/>
</dbReference>
<feature type="domain" description="YSIRK Gram-positive signal peptide" evidence="3">
    <location>
        <begin position="3"/>
        <end position="22"/>
    </location>
</feature>
<name>A0A426TD45_STRSU</name>
<dbReference type="Proteomes" id="UP000274117">
    <property type="component" value="Unassembled WGS sequence"/>
</dbReference>
<reference evidence="4 5" key="1">
    <citation type="submission" date="2018-11" db="EMBL/GenBank/DDBJ databases">
        <authorList>
            <person name="Stevens M.J."/>
            <person name="Cernela N."/>
            <person name="Spoerry Serrano N."/>
            <person name="Schmitt S."/>
            <person name="Schrenzel J."/>
            <person name="Stephan R."/>
        </authorList>
    </citation>
    <scope>NUCLEOTIDE SEQUENCE [LARGE SCALE GENOMIC DNA]</scope>
    <source>
        <strain evidence="4 5">PP422</strain>
    </source>
</reference>
<evidence type="ECO:0000313" key="5">
    <source>
        <dbReference type="Proteomes" id="UP000274117"/>
    </source>
</evidence>
<dbReference type="InterPro" id="IPR005877">
    <property type="entry name" value="YSIRK_signal_dom"/>
</dbReference>
<reference evidence="4 5" key="2">
    <citation type="submission" date="2018-12" db="EMBL/GenBank/DDBJ databases">
        <title>Whole-genome sequences of fifteen clinical Streptococcus suis strains isolated from pigs between 2006 and 2018.</title>
        <authorList>
            <person name="Stevens M.J.A."/>
            <person name="Cernela N."/>
            <person name="Spoerry Serrano N."/>
            <person name="Schmitt S."/>
            <person name="Schrenzel J."/>
            <person name="Stephan R."/>
        </authorList>
    </citation>
    <scope>NUCLEOTIDE SEQUENCE [LARGE SCALE GENOMIC DNA]</scope>
    <source>
        <strain evidence="4 5">PP422</strain>
    </source>
</reference>
<gene>
    <name evidence="4" type="ORF">EI998_07105</name>
</gene>
<keyword evidence="1 2" id="KW-0732">Signal</keyword>
<dbReference type="EMBL" id="RSDO01000011">
    <property type="protein sequence ID" value="RRR52259.1"/>
    <property type="molecule type" value="Genomic_DNA"/>
</dbReference>
<sequence>MFRKQRFSIRKFSVGAASVCVGLFLGGQIVNADSLPTENPATVAVSNQDVQAEVVAPAVTENQEPAISAEVSVETETEPVIEVPAPAEIPVEQPLVVEEVPGESDPEPILYHNQYNTMSTLPGTEYATAKFPLDPNEKLFEEDIPYVEPVTAGDEAIL</sequence>
<evidence type="ECO:0000256" key="1">
    <source>
        <dbReference type="ARBA" id="ARBA00022729"/>
    </source>
</evidence>
<evidence type="ECO:0000256" key="2">
    <source>
        <dbReference type="SAM" id="SignalP"/>
    </source>
</evidence>
<feature type="chain" id="PRO_5019284553" evidence="2">
    <location>
        <begin position="33"/>
        <end position="158"/>
    </location>
</feature>
<dbReference type="NCBIfam" id="TIGR01168">
    <property type="entry name" value="YSIRK_signal"/>
    <property type="match status" value="1"/>
</dbReference>
<evidence type="ECO:0000313" key="4">
    <source>
        <dbReference type="EMBL" id="RRR52259.1"/>
    </source>
</evidence>
<proteinExistence type="predicted"/>
<comment type="caution">
    <text evidence="4">The sequence shown here is derived from an EMBL/GenBank/DDBJ whole genome shotgun (WGS) entry which is preliminary data.</text>
</comment>